<evidence type="ECO:0000259" key="10">
    <source>
        <dbReference type="Pfam" id="PF00712"/>
    </source>
</evidence>
<evidence type="ECO:0000256" key="2">
    <source>
        <dbReference type="ARBA" id="ARBA00010752"/>
    </source>
</evidence>
<dbReference type="Pfam" id="PF02768">
    <property type="entry name" value="DNA_pol3_beta_3"/>
    <property type="match status" value="1"/>
</dbReference>
<dbReference type="GO" id="GO:0008408">
    <property type="term" value="F:3'-5' exonuclease activity"/>
    <property type="evidence" value="ECO:0007669"/>
    <property type="project" value="InterPro"/>
</dbReference>
<keyword evidence="6 9" id="KW-0235">DNA replication</keyword>
<evidence type="ECO:0000256" key="9">
    <source>
        <dbReference type="PIRNR" id="PIRNR000804"/>
    </source>
</evidence>
<evidence type="ECO:0000313" key="13">
    <source>
        <dbReference type="EMBL" id="OGM79807.1"/>
    </source>
</evidence>
<feature type="domain" description="DNA polymerase III beta sliding clamp N-terminal" evidence="10">
    <location>
        <begin position="1"/>
        <end position="117"/>
    </location>
</feature>
<evidence type="ECO:0000259" key="12">
    <source>
        <dbReference type="Pfam" id="PF02768"/>
    </source>
</evidence>
<dbReference type="PIRSF" id="PIRSF000804">
    <property type="entry name" value="DNA_pol_III_b"/>
    <property type="match status" value="1"/>
</dbReference>
<evidence type="ECO:0000256" key="8">
    <source>
        <dbReference type="ARBA" id="ARBA00023125"/>
    </source>
</evidence>
<keyword evidence="3 9" id="KW-0963">Cytoplasm</keyword>
<comment type="subunit">
    <text evidence="9">Forms a ring-shaped head-to-tail homodimer around DNA.</text>
</comment>
<evidence type="ECO:0000259" key="11">
    <source>
        <dbReference type="Pfam" id="PF02767"/>
    </source>
</evidence>
<proteinExistence type="inferred from homology"/>
<comment type="caution">
    <text evidence="13">The sequence shown here is derived from an EMBL/GenBank/DDBJ whole genome shotgun (WGS) entry which is preliminary data.</text>
</comment>
<dbReference type="Proteomes" id="UP000178999">
    <property type="component" value="Unassembled WGS sequence"/>
</dbReference>
<gene>
    <name evidence="13" type="ORF">A2382_04385</name>
</gene>
<dbReference type="InterPro" id="IPR001001">
    <property type="entry name" value="DNA_polIII_beta"/>
</dbReference>
<organism evidence="13 14">
    <name type="scientific">Candidatus Woesebacteria bacterium RIFOXYB1_FULL_38_16</name>
    <dbReference type="NCBI Taxonomy" id="1802538"/>
    <lineage>
        <taxon>Bacteria</taxon>
        <taxon>Candidatus Woeseibacteriota</taxon>
    </lineage>
</organism>
<dbReference type="InterPro" id="IPR046938">
    <property type="entry name" value="DNA_clamp_sf"/>
</dbReference>
<sequence length="370" mass="41007">MNFRVLQNEFHKTINVASRFVSTRSQLPILENIVLKAEKTRLTIKATNLEMFLVTSIGAKVNEEGEIAVRAKILGELIANLEGEALDVVVKKEKVKLSSEGFEASIMGMNTADFPELSKKESDGVEIGFEDLKKVLGKVMFSVSRDDTRPVLTGVLFSFMKDELVIAASDGFRLSKNSIKLKGLVSEEKKMIIPRGVLSEFVRMEKGENESVKLGLNQKDKQVVFEFSGIVLGSRVIEGEYPDFGKIIPEKTNVKIVVGKEDLLRAVKTASVFARDSGNVVRFEIKEGEIVVVSESAKSGVQKGRVAAKIEGDVSEMSISFNFRFIEEFLGVVDRDSVVMELTDSNSPGIFRVQGNDDFFHLIMPVRVQS</sequence>
<keyword evidence="4 9" id="KW-0808">Transferase</keyword>
<name>A0A1F8CU02_9BACT</name>
<dbReference type="Pfam" id="PF02767">
    <property type="entry name" value="DNA_pol3_beta_2"/>
    <property type="match status" value="1"/>
</dbReference>
<dbReference type="EMBL" id="MGHY01000007">
    <property type="protein sequence ID" value="OGM79807.1"/>
    <property type="molecule type" value="Genomic_DNA"/>
</dbReference>
<keyword evidence="7 9" id="KW-0239">DNA-directed DNA polymerase</keyword>
<dbReference type="Gene3D" id="3.10.150.10">
    <property type="entry name" value="DNA Polymerase III, subunit A, domain 2"/>
    <property type="match status" value="1"/>
</dbReference>
<dbReference type="SMART" id="SM00480">
    <property type="entry name" value="POL3Bc"/>
    <property type="match status" value="1"/>
</dbReference>
<dbReference type="GO" id="GO:0006271">
    <property type="term" value="P:DNA strand elongation involved in DNA replication"/>
    <property type="evidence" value="ECO:0007669"/>
    <property type="project" value="TreeGrafter"/>
</dbReference>
<dbReference type="GO" id="GO:0003887">
    <property type="term" value="F:DNA-directed DNA polymerase activity"/>
    <property type="evidence" value="ECO:0007669"/>
    <property type="project" value="UniProtKB-UniRule"/>
</dbReference>
<dbReference type="Gene3D" id="3.70.10.10">
    <property type="match status" value="1"/>
</dbReference>
<dbReference type="STRING" id="1802538.A2382_04385"/>
<dbReference type="InterPro" id="IPR022637">
    <property type="entry name" value="DNA_polIII_beta_cen"/>
</dbReference>
<keyword evidence="8" id="KW-0238">DNA-binding</keyword>
<dbReference type="PANTHER" id="PTHR30478:SF0">
    <property type="entry name" value="BETA SLIDING CLAMP"/>
    <property type="match status" value="1"/>
</dbReference>
<protein>
    <recommendedName>
        <fullName evidence="9">Beta sliding clamp</fullName>
    </recommendedName>
</protein>
<comment type="subcellular location">
    <subcellularLocation>
        <location evidence="1 9">Cytoplasm</location>
    </subcellularLocation>
</comment>
<evidence type="ECO:0000313" key="14">
    <source>
        <dbReference type="Proteomes" id="UP000178999"/>
    </source>
</evidence>
<dbReference type="GO" id="GO:0009360">
    <property type="term" value="C:DNA polymerase III complex"/>
    <property type="evidence" value="ECO:0007669"/>
    <property type="project" value="InterPro"/>
</dbReference>
<evidence type="ECO:0000256" key="6">
    <source>
        <dbReference type="ARBA" id="ARBA00022705"/>
    </source>
</evidence>
<dbReference type="InterPro" id="IPR022635">
    <property type="entry name" value="DNA_polIII_beta_C"/>
</dbReference>
<keyword evidence="5 9" id="KW-0548">Nucleotidyltransferase</keyword>
<dbReference type="PANTHER" id="PTHR30478">
    <property type="entry name" value="DNA POLYMERASE III SUBUNIT BETA"/>
    <property type="match status" value="1"/>
</dbReference>
<dbReference type="SUPFAM" id="SSF55979">
    <property type="entry name" value="DNA clamp"/>
    <property type="match status" value="3"/>
</dbReference>
<comment type="function">
    <text evidence="9">Confers DNA tethering and processivity to DNA polymerases and other proteins. Acts as a clamp, forming a ring around DNA (a reaction catalyzed by the clamp-loading complex) which diffuses in an ATP-independent manner freely and bidirectionally along dsDNA. Initially characterized for its ability to contact the catalytic subunit of DNA polymerase III (Pol III), a complex, multichain enzyme responsible for most of the replicative synthesis in bacteria; Pol III exhibits 3'-5' exonuclease proofreading activity. The beta chain is required for initiation of replication as well as for processivity of DNA replication.</text>
</comment>
<dbReference type="GO" id="GO:0003677">
    <property type="term" value="F:DNA binding"/>
    <property type="evidence" value="ECO:0007669"/>
    <property type="project" value="UniProtKB-UniRule"/>
</dbReference>
<dbReference type="AlphaFoldDB" id="A0A1F8CU02"/>
<feature type="domain" description="DNA polymerase III beta sliding clamp central" evidence="11">
    <location>
        <begin position="130"/>
        <end position="243"/>
    </location>
</feature>
<accession>A0A1F8CU02</accession>
<evidence type="ECO:0000256" key="4">
    <source>
        <dbReference type="ARBA" id="ARBA00022679"/>
    </source>
</evidence>
<feature type="domain" description="DNA polymerase III beta sliding clamp C-terminal" evidence="12">
    <location>
        <begin position="246"/>
        <end position="367"/>
    </location>
</feature>
<dbReference type="GO" id="GO:0005737">
    <property type="term" value="C:cytoplasm"/>
    <property type="evidence" value="ECO:0007669"/>
    <property type="project" value="UniProtKB-SubCell"/>
</dbReference>
<evidence type="ECO:0000256" key="3">
    <source>
        <dbReference type="ARBA" id="ARBA00022490"/>
    </source>
</evidence>
<dbReference type="InterPro" id="IPR022634">
    <property type="entry name" value="DNA_polIII_beta_N"/>
</dbReference>
<evidence type="ECO:0000256" key="7">
    <source>
        <dbReference type="ARBA" id="ARBA00022932"/>
    </source>
</evidence>
<dbReference type="Pfam" id="PF00712">
    <property type="entry name" value="DNA_pol3_beta"/>
    <property type="match status" value="1"/>
</dbReference>
<evidence type="ECO:0000256" key="1">
    <source>
        <dbReference type="ARBA" id="ARBA00004496"/>
    </source>
</evidence>
<evidence type="ECO:0000256" key="5">
    <source>
        <dbReference type="ARBA" id="ARBA00022695"/>
    </source>
</evidence>
<comment type="similarity">
    <text evidence="2 9">Belongs to the beta sliding clamp family.</text>
</comment>
<reference evidence="13 14" key="1">
    <citation type="journal article" date="2016" name="Nat. Commun.">
        <title>Thousands of microbial genomes shed light on interconnected biogeochemical processes in an aquifer system.</title>
        <authorList>
            <person name="Anantharaman K."/>
            <person name="Brown C.T."/>
            <person name="Hug L.A."/>
            <person name="Sharon I."/>
            <person name="Castelle C.J."/>
            <person name="Probst A.J."/>
            <person name="Thomas B.C."/>
            <person name="Singh A."/>
            <person name="Wilkins M.J."/>
            <person name="Karaoz U."/>
            <person name="Brodie E.L."/>
            <person name="Williams K.H."/>
            <person name="Hubbard S.S."/>
            <person name="Banfield J.F."/>
        </authorList>
    </citation>
    <scope>NUCLEOTIDE SEQUENCE [LARGE SCALE GENOMIC DNA]</scope>
</reference>
<dbReference type="NCBIfam" id="TIGR00663">
    <property type="entry name" value="dnan"/>
    <property type="match status" value="1"/>
</dbReference>
<dbReference type="CDD" id="cd00140">
    <property type="entry name" value="beta_clamp"/>
    <property type="match status" value="1"/>
</dbReference>